<dbReference type="Pfam" id="PF00106">
    <property type="entry name" value="adh_short"/>
    <property type="match status" value="1"/>
</dbReference>
<keyword evidence="2" id="KW-0560">Oxidoreductase</keyword>
<evidence type="ECO:0000256" key="2">
    <source>
        <dbReference type="ARBA" id="ARBA00023002"/>
    </source>
</evidence>
<name>A0A1J6VNV4_9BACI</name>
<organism evidence="4 5">
    <name type="scientific">Rossellomorea aquimaris</name>
    <dbReference type="NCBI Taxonomy" id="189382"/>
    <lineage>
        <taxon>Bacteria</taxon>
        <taxon>Bacillati</taxon>
        <taxon>Bacillota</taxon>
        <taxon>Bacilli</taxon>
        <taxon>Bacillales</taxon>
        <taxon>Bacillaceae</taxon>
        <taxon>Rossellomorea</taxon>
    </lineage>
</organism>
<dbReference type="PRINTS" id="PR00080">
    <property type="entry name" value="SDRFAMILY"/>
</dbReference>
<sequence length="260" mass="28542">MNNKTVLITGASSGIGLSFSHKFAGDGHDLVLVARSKDKLLSLAEELEGKYSVKAHVIEGDLAAPRASKSIYEQVTAKGIEVHTLINNAGFGLFGEFEQTEIRKEVDMIQVNITALTELSKYFGKEMVKRKQGQILNVASTAAFQPGPLMAVYYATKAYVLSFSEALANEWESHGVEVMALCPGATSTGFKEAADLQESKLFQSGVMTVEEVVDEAYKQMINQKKVVIIPGVKNRLLAGSIRFLPRRMVTKIVRKVQERI</sequence>
<reference evidence="4 5" key="1">
    <citation type="submission" date="2016-09" db="EMBL/GenBank/DDBJ databases">
        <title>Bacillus aquimaris SAMM genome sequence reveals colonization and biosurfactant production capacities.</title>
        <authorList>
            <person name="Waghmode S.R."/>
            <person name="Suryavanshi M.V."/>
        </authorList>
    </citation>
    <scope>NUCLEOTIDE SEQUENCE [LARGE SCALE GENOMIC DNA]</scope>
    <source>
        <strain evidence="4 5">SAMM</strain>
    </source>
</reference>
<protein>
    <submittedName>
        <fullName evidence="4">Short-chain dehydrogenase</fullName>
    </submittedName>
</protein>
<evidence type="ECO:0000256" key="3">
    <source>
        <dbReference type="RuleBase" id="RU000363"/>
    </source>
</evidence>
<dbReference type="InterPro" id="IPR036291">
    <property type="entry name" value="NAD(P)-bd_dom_sf"/>
</dbReference>
<evidence type="ECO:0000313" key="5">
    <source>
        <dbReference type="Proteomes" id="UP000182062"/>
    </source>
</evidence>
<comment type="similarity">
    <text evidence="1 3">Belongs to the short-chain dehydrogenases/reductases (SDR) family.</text>
</comment>
<dbReference type="Gene3D" id="3.40.50.720">
    <property type="entry name" value="NAD(P)-binding Rossmann-like Domain"/>
    <property type="match status" value="1"/>
</dbReference>
<dbReference type="InterPro" id="IPR002347">
    <property type="entry name" value="SDR_fam"/>
</dbReference>
<dbReference type="EMBL" id="MINN01000150">
    <property type="protein sequence ID" value="OIU66954.1"/>
    <property type="molecule type" value="Genomic_DNA"/>
</dbReference>
<evidence type="ECO:0000256" key="1">
    <source>
        <dbReference type="ARBA" id="ARBA00006484"/>
    </source>
</evidence>
<dbReference type="PANTHER" id="PTHR42901">
    <property type="entry name" value="ALCOHOL DEHYDROGENASE"/>
    <property type="match status" value="1"/>
</dbReference>
<comment type="caution">
    <text evidence="4">The sequence shown here is derived from an EMBL/GenBank/DDBJ whole genome shotgun (WGS) entry which is preliminary data.</text>
</comment>
<accession>A0A1J6VNV4</accession>
<dbReference type="GO" id="GO:0016491">
    <property type="term" value="F:oxidoreductase activity"/>
    <property type="evidence" value="ECO:0007669"/>
    <property type="project" value="UniProtKB-KW"/>
</dbReference>
<evidence type="ECO:0000313" key="4">
    <source>
        <dbReference type="EMBL" id="OIU66954.1"/>
    </source>
</evidence>
<keyword evidence="5" id="KW-1185">Reference proteome</keyword>
<dbReference type="SUPFAM" id="SSF51735">
    <property type="entry name" value="NAD(P)-binding Rossmann-fold domains"/>
    <property type="match status" value="1"/>
</dbReference>
<dbReference type="OrthoDB" id="9808814at2"/>
<dbReference type="PIRSF" id="PIRSF000126">
    <property type="entry name" value="11-beta-HSD1"/>
    <property type="match status" value="1"/>
</dbReference>
<dbReference type="RefSeq" id="WP_071620501.1">
    <property type="nucleotide sequence ID" value="NZ_MINN01000150.1"/>
</dbReference>
<proteinExistence type="inferred from homology"/>
<dbReference type="PANTHER" id="PTHR42901:SF1">
    <property type="entry name" value="ALCOHOL DEHYDROGENASE"/>
    <property type="match status" value="1"/>
</dbReference>
<dbReference type="Proteomes" id="UP000182062">
    <property type="component" value="Unassembled WGS sequence"/>
</dbReference>
<dbReference type="PRINTS" id="PR00081">
    <property type="entry name" value="GDHRDH"/>
</dbReference>
<gene>
    <name evidence="4" type="ORF">BHE18_13690</name>
</gene>
<dbReference type="AlphaFoldDB" id="A0A1J6VNV4"/>